<protein>
    <recommendedName>
        <fullName evidence="2">Bacterial repeat domain-containing protein</fullName>
    </recommendedName>
</protein>
<proteinExistence type="predicted"/>
<dbReference type="AlphaFoldDB" id="E2ZLW7"/>
<dbReference type="PANTHER" id="PTHR45661:SF3">
    <property type="entry name" value="IG-LIKE DOMAIN-CONTAINING PROTEIN"/>
    <property type="match status" value="1"/>
</dbReference>
<accession>E2ZLW7</accession>
<dbReference type="Pfam" id="PF18998">
    <property type="entry name" value="Flg_new_2"/>
    <property type="match status" value="1"/>
</dbReference>
<dbReference type="Pfam" id="PF13306">
    <property type="entry name" value="LRR_5"/>
    <property type="match status" value="2"/>
</dbReference>
<evidence type="ECO:0000256" key="1">
    <source>
        <dbReference type="SAM" id="Phobius"/>
    </source>
</evidence>
<organism evidence="3 4">
    <name type="scientific">Faecalibacterium cf. prausnitzii KLE1255</name>
    <dbReference type="NCBI Taxonomy" id="748224"/>
    <lineage>
        <taxon>Bacteria</taxon>
        <taxon>Bacillati</taxon>
        <taxon>Bacillota</taxon>
        <taxon>Clostridia</taxon>
        <taxon>Eubacteriales</taxon>
        <taxon>Oscillospiraceae</taxon>
        <taxon>Faecalibacterium</taxon>
    </lineage>
</organism>
<dbReference type="EMBL" id="AECU01000197">
    <property type="protein sequence ID" value="EFQ05842.1"/>
    <property type="molecule type" value="Genomic_DNA"/>
</dbReference>
<evidence type="ECO:0000313" key="3">
    <source>
        <dbReference type="EMBL" id="EFQ05842.1"/>
    </source>
</evidence>
<dbReference type="Gene3D" id="3.80.10.10">
    <property type="entry name" value="Ribonuclease Inhibitor"/>
    <property type="match status" value="1"/>
</dbReference>
<gene>
    <name evidence="3" type="ORF">HMPREF9436_02678</name>
</gene>
<dbReference type="BioCyc" id="FCF748224-HMP:GTSS-2111-MONOMER"/>
<sequence>MGGGRIKIGESFLSTIRADKIHPQKSYQGGIYMKTRLISLLLAFSMALTFLPVGAVSAFAAETGDTFNFNGLTYEITSDTTAKVKGPEANTLLTQVTIPEKATNSLNGKSYTVTAIADKAFRNTSSNGEITSITLPDSLKEIGDFAFFSCLKLEDINLPDGLTKIGYQAFQNCYSLTEITIPSSVTTMGSHVFNRCTGLKEVTFEKNSQLSALPDATFANCISLESFTLPNGFASIGENAFYKCGKLTTLNISDDVTEIKKDAFIDCAKFNTINYDGTKYSWNALLKSGSVDNTVLEKIQADGFTVNYWVQPLVVSGGIFTVDGDPVVGDTAIVPVGATVEITFDQQSFADSGLSFGSWEIDGLSNSEYYKNKESFTFTMPKNRVAVTASTMDIPSAPTIDDAPVDPAISTAVTIIGGALLVGGLHQLGTELWLIHHLPKGTAIPETRIELAEVLWKDAGQPAPAAEAAYTDIDTDDTDAQQAAQWAIENELMTLRSSEHPDKFDPHVPVSTVKAIRAWKKAQQMKPSTK</sequence>
<dbReference type="InterPro" id="IPR044060">
    <property type="entry name" value="Bacterial_rp_domain"/>
</dbReference>
<dbReference type="HOGENOM" id="CLU_419642_0_0_9"/>
<keyword evidence="1" id="KW-1133">Transmembrane helix</keyword>
<dbReference type="PANTHER" id="PTHR45661">
    <property type="entry name" value="SURFACE ANTIGEN"/>
    <property type="match status" value="1"/>
</dbReference>
<dbReference type="eggNOG" id="COG3209">
    <property type="taxonomic scope" value="Bacteria"/>
</dbReference>
<dbReference type="STRING" id="748224.HMPREF9436_02678"/>
<name>E2ZLW7_9FIRM</name>
<dbReference type="SUPFAM" id="SSF52058">
    <property type="entry name" value="L domain-like"/>
    <property type="match status" value="1"/>
</dbReference>
<feature type="domain" description="Bacterial repeat" evidence="2">
    <location>
        <begin position="348"/>
        <end position="390"/>
    </location>
</feature>
<evidence type="ECO:0000313" key="4">
    <source>
        <dbReference type="Proteomes" id="UP000006028"/>
    </source>
</evidence>
<comment type="caution">
    <text evidence="3">The sequence shown here is derived from an EMBL/GenBank/DDBJ whole genome shotgun (WGS) entry which is preliminary data.</text>
</comment>
<feature type="transmembrane region" description="Helical" evidence="1">
    <location>
        <begin position="37"/>
        <end position="60"/>
    </location>
</feature>
<keyword evidence="1" id="KW-0472">Membrane</keyword>
<reference evidence="3 4" key="1">
    <citation type="submission" date="2010-08" db="EMBL/GenBank/DDBJ databases">
        <authorList>
            <person name="Weinstock G."/>
            <person name="Sodergren E."/>
            <person name="Clifton S."/>
            <person name="Fulton L."/>
            <person name="Fulton B."/>
            <person name="Courtney L."/>
            <person name="Fronick C."/>
            <person name="Harrison M."/>
            <person name="Strong C."/>
            <person name="Farmer C."/>
            <person name="Delahaunty K."/>
            <person name="Markovic C."/>
            <person name="Hall O."/>
            <person name="Minx P."/>
            <person name="Tomlinson C."/>
            <person name="Mitreva M."/>
            <person name="Hou S."/>
            <person name="Chen J."/>
            <person name="Wollam A."/>
            <person name="Pepin K.H."/>
            <person name="Johnson M."/>
            <person name="Bhonagiri V."/>
            <person name="Zhang X."/>
            <person name="Suruliraj S."/>
            <person name="Warren W."/>
            <person name="Chinwalla A."/>
            <person name="Mardis E.R."/>
            <person name="Wilson R.K."/>
        </authorList>
    </citation>
    <scope>NUCLEOTIDE SEQUENCE [LARGE SCALE GENOMIC DNA]</scope>
    <source>
        <strain evidence="3 4">KLE1255</strain>
    </source>
</reference>
<dbReference type="Proteomes" id="UP000006028">
    <property type="component" value="Unassembled WGS sequence"/>
</dbReference>
<dbReference type="InterPro" id="IPR053139">
    <property type="entry name" value="Surface_bspA-like"/>
</dbReference>
<dbReference type="InterPro" id="IPR026906">
    <property type="entry name" value="LRR_5"/>
</dbReference>
<evidence type="ECO:0000259" key="2">
    <source>
        <dbReference type="Pfam" id="PF18998"/>
    </source>
</evidence>
<keyword evidence="1" id="KW-0812">Transmembrane</keyword>
<dbReference type="InterPro" id="IPR032675">
    <property type="entry name" value="LRR_dom_sf"/>
</dbReference>